<evidence type="ECO:0000313" key="4">
    <source>
        <dbReference type="Proteomes" id="UP000186868"/>
    </source>
</evidence>
<dbReference type="CDD" id="cd07891">
    <property type="entry name" value="CYTH-like_CthTTM-like_1"/>
    <property type="match status" value="1"/>
</dbReference>
<organism evidence="3 4">
    <name type="scientific">Hydrococcus rivularis NIES-593</name>
    <dbReference type="NCBI Taxonomy" id="1921803"/>
    <lineage>
        <taxon>Bacteria</taxon>
        <taxon>Bacillati</taxon>
        <taxon>Cyanobacteriota</taxon>
        <taxon>Cyanophyceae</taxon>
        <taxon>Pleurocapsales</taxon>
        <taxon>Hydrococcaceae</taxon>
        <taxon>Hydrococcus</taxon>
    </lineage>
</organism>
<dbReference type="RefSeq" id="WP_073599591.1">
    <property type="nucleotide sequence ID" value="NZ_MRCB01000011.1"/>
</dbReference>
<dbReference type="STRING" id="1921803.NIES593_10785"/>
<dbReference type="Gene3D" id="2.40.320.10">
    <property type="entry name" value="Hypothetical Protein Pfu-838710-001"/>
    <property type="match status" value="1"/>
</dbReference>
<dbReference type="InterPro" id="IPR033469">
    <property type="entry name" value="CYTH-like_dom_sf"/>
</dbReference>
<feature type="domain" description="CYTH" evidence="2">
    <location>
        <begin position="2"/>
        <end position="148"/>
    </location>
</feature>
<dbReference type="InterPro" id="IPR023577">
    <property type="entry name" value="CYTH_domain"/>
</dbReference>
<sequence length="160" mass="18838">MAAEIERKFLVKGDSWRSLGTRKVYRQGYISTVNGITVRVRIAGENGYLTIKGKTKGMTRQEFEYPIPVEDAKMMLDTLCDRPLIEKIRYKIYLEDLLWEVDEFLGENKGLILAEVELNDEKQKIELPDWLDREVTGDLRYYNSNLAKYPYQQWKDSVEM</sequence>
<dbReference type="EMBL" id="MRCB01000011">
    <property type="protein sequence ID" value="OKH22955.1"/>
    <property type="molecule type" value="Genomic_DNA"/>
</dbReference>
<dbReference type="PANTHER" id="PTHR40114">
    <property type="entry name" value="SLR0698 PROTEIN"/>
    <property type="match status" value="1"/>
</dbReference>
<name>A0A1U7HHC9_9CYAN</name>
<dbReference type="Pfam" id="PF01928">
    <property type="entry name" value="CYTH"/>
    <property type="match status" value="1"/>
</dbReference>
<proteinExistence type="predicted"/>
<dbReference type="AlphaFoldDB" id="A0A1U7HHC9"/>
<feature type="active site" description="Proton acceptor" evidence="1">
    <location>
        <position position="29"/>
    </location>
</feature>
<keyword evidence="4" id="KW-1185">Reference proteome</keyword>
<protein>
    <submittedName>
        <fullName evidence="3">Adenylate cyclase</fullName>
    </submittedName>
</protein>
<dbReference type="Proteomes" id="UP000186868">
    <property type="component" value="Unassembled WGS sequence"/>
</dbReference>
<accession>A0A1U7HHC9</accession>
<dbReference type="SMART" id="SM01118">
    <property type="entry name" value="CYTH"/>
    <property type="match status" value="1"/>
</dbReference>
<dbReference type="PIRSF" id="PIRSF016487">
    <property type="entry name" value="CYTH_UCP016487"/>
    <property type="match status" value="1"/>
</dbReference>
<dbReference type="InterPro" id="IPR012042">
    <property type="entry name" value="NeuTTM/CthTTM-like"/>
</dbReference>
<evidence type="ECO:0000259" key="2">
    <source>
        <dbReference type="PROSITE" id="PS51707"/>
    </source>
</evidence>
<comment type="caution">
    <text evidence="3">The sequence shown here is derived from an EMBL/GenBank/DDBJ whole genome shotgun (WGS) entry which is preliminary data.</text>
</comment>
<gene>
    <name evidence="3" type="ORF">NIES593_10785</name>
</gene>
<dbReference type="PROSITE" id="PS51707">
    <property type="entry name" value="CYTH"/>
    <property type="match status" value="1"/>
</dbReference>
<reference evidence="3 4" key="1">
    <citation type="submission" date="2016-11" db="EMBL/GenBank/DDBJ databases">
        <title>Draft Genome Sequences of Nine Cyanobacterial Strains from Diverse Habitats.</title>
        <authorList>
            <person name="Zhu T."/>
            <person name="Hou S."/>
            <person name="Lu X."/>
            <person name="Hess W.R."/>
        </authorList>
    </citation>
    <scope>NUCLEOTIDE SEQUENCE [LARGE SCALE GENOMIC DNA]</scope>
    <source>
        <strain evidence="3 4">NIES-593</strain>
    </source>
</reference>
<evidence type="ECO:0000313" key="3">
    <source>
        <dbReference type="EMBL" id="OKH22955.1"/>
    </source>
</evidence>
<dbReference type="SUPFAM" id="SSF55154">
    <property type="entry name" value="CYTH-like phosphatases"/>
    <property type="match status" value="1"/>
</dbReference>
<dbReference type="PANTHER" id="PTHR40114:SF1">
    <property type="entry name" value="SLR0698 PROTEIN"/>
    <property type="match status" value="1"/>
</dbReference>
<dbReference type="OrthoDB" id="9805588at2"/>
<evidence type="ECO:0000256" key="1">
    <source>
        <dbReference type="PIRSR" id="PIRSR016487-1"/>
    </source>
</evidence>